<evidence type="ECO:0000313" key="8">
    <source>
        <dbReference type="Proteomes" id="UP000291591"/>
    </source>
</evidence>
<dbReference type="InterPro" id="IPR046342">
    <property type="entry name" value="CBS_dom_sf"/>
</dbReference>
<keyword evidence="8" id="KW-1185">Reference proteome</keyword>
<protein>
    <recommendedName>
        <fullName evidence="5">ABC-type quaternary amine transporter</fullName>
        <ecNumber evidence="5">7.6.2.9</ecNumber>
    </recommendedName>
</protein>
<dbReference type="Proteomes" id="UP000291591">
    <property type="component" value="Unassembled WGS sequence"/>
</dbReference>
<dbReference type="GO" id="GO:0005524">
    <property type="term" value="F:ATP binding"/>
    <property type="evidence" value="ECO:0007669"/>
    <property type="project" value="UniProtKB-KW"/>
</dbReference>
<dbReference type="GO" id="GO:0016887">
    <property type="term" value="F:ATP hydrolysis activity"/>
    <property type="evidence" value="ECO:0007669"/>
    <property type="project" value="InterPro"/>
</dbReference>
<dbReference type="PANTHER" id="PTHR43117">
    <property type="entry name" value="OSMOPROTECTANT IMPORT ATP-BINDING PROTEIN OSMV"/>
    <property type="match status" value="1"/>
</dbReference>
<proteinExistence type="inferred from homology"/>
<accession>A0A4Q7UWG1</accession>
<dbReference type="EMBL" id="SHKL01000001">
    <property type="protein sequence ID" value="RZT84429.1"/>
    <property type="molecule type" value="Genomic_DNA"/>
</dbReference>
<dbReference type="Gene3D" id="3.10.580.10">
    <property type="entry name" value="CBS-domain"/>
    <property type="match status" value="1"/>
</dbReference>
<dbReference type="SUPFAM" id="SSF52540">
    <property type="entry name" value="P-loop containing nucleoside triphosphate hydrolases"/>
    <property type="match status" value="1"/>
</dbReference>
<dbReference type="RefSeq" id="WP_130289027.1">
    <property type="nucleotide sequence ID" value="NZ_SHKL01000001.1"/>
</dbReference>
<dbReference type="Gene3D" id="3.40.50.300">
    <property type="entry name" value="P-loop containing nucleotide triphosphate hydrolases"/>
    <property type="match status" value="1"/>
</dbReference>
<evidence type="ECO:0000313" key="7">
    <source>
        <dbReference type="EMBL" id="RZT84429.1"/>
    </source>
</evidence>
<dbReference type="AlphaFoldDB" id="A0A4Q7UWG1"/>
<dbReference type="SMART" id="SM00382">
    <property type="entry name" value="AAA"/>
    <property type="match status" value="1"/>
</dbReference>
<dbReference type="PANTHER" id="PTHR43117:SF4">
    <property type="entry name" value="OSMOPROTECTANT IMPORT ATP-BINDING PROTEIN OSMV"/>
    <property type="match status" value="1"/>
</dbReference>
<evidence type="ECO:0000256" key="5">
    <source>
        <dbReference type="ARBA" id="ARBA00066388"/>
    </source>
</evidence>
<evidence type="ECO:0000256" key="1">
    <source>
        <dbReference type="ARBA" id="ARBA00005417"/>
    </source>
</evidence>
<dbReference type="SUPFAM" id="SSF54631">
    <property type="entry name" value="CBS-domain pair"/>
    <property type="match status" value="1"/>
</dbReference>
<comment type="similarity">
    <text evidence="1">Belongs to the ABC transporter superfamily.</text>
</comment>
<dbReference type="InterPro" id="IPR003439">
    <property type="entry name" value="ABC_transporter-like_ATP-bd"/>
</dbReference>
<organism evidence="7 8">
    <name type="scientific">Pseudonocardia sediminis</name>
    <dbReference type="NCBI Taxonomy" id="1397368"/>
    <lineage>
        <taxon>Bacteria</taxon>
        <taxon>Bacillati</taxon>
        <taxon>Actinomycetota</taxon>
        <taxon>Actinomycetes</taxon>
        <taxon>Pseudonocardiales</taxon>
        <taxon>Pseudonocardiaceae</taxon>
        <taxon>Pseudonocardia</taxon>
    </lineage>
</organism>
<keyword evidence="2" id="KW-0813">Transport</keyword>
<dbReference type="FunFam" id="3.40.50.300:FF:000425">
    <property type="entry name" value="Probable ABC transporter, ATP-binding subunit"/>
    <property type="match status" value="1"/>
</dbReference>
<dbReference type="EC" id="7.6.2.9" evidence="5"/>
<reference evidence="7 8" key="1">
    <citation type="submission" date="2019-02" db="EMBL/GenBank/DDBJ databases">
        <title>Sequencing the genomes of 1000 actinobacteria strains.</title>
        <authorList>
            <person name="Klenk H.-P."/>
        </authorList>
    </citation>
    <scope>NUCLEOTIDE SEQUENCE [LARGE SCALE GENOMIC DNA]</scope>
    <source>
        <strain evidence="7 8">DSM 45779</strain>
    </source>
</reference>
<dbReference type="Pfam" id="PF00005">
    <property type="entry name" value="ABC_tran"/>
    <property type="match status" value="1"/>
</dbReference>
<gene>
    <name evidence="7" type="ORF">EV383_1270</name>
</gene>
<keyword evidence="4 7" id="KW-0067">ATP-binding</keyword>
<dbReference type="InterPro" id="IPR027417">
    <property type="entry name" value="P-loop_NTPase"/>
</dbReference>
<keyword evidence="3" id="KW-0547">Nucleotide-binding</keyword>
<feature type="domain" description="ABC transporter" evidence="6">
    <location>
        <begin position="12"/>
        <end position="249"/>
    </location>
</feature>
<name>A0A4Q7UWG1_PSEST</name>
<dbReference type="PROSITE" id="PS50893">
    <property type="entry name" value="ABC_TRANSPORTER_2"/>
    <property type="match status" value="1"/>
</dbReference>
<evidence type="ECO:0000259" key="6">
    <source>
        <dbReference type="PROSITE" id="PS50893"/>
    </source>
</evidence>
<sequence>MPENGATPEPMIRLEKLTKRYPGQERPAVDRLDLDVPPGEIVVFLGPSGCGKTTTMKLINRLIEPTSGTILLDGEDVTRSDPDELRRRIGYAIQQTGLFPHRSVADNVGTVPKMLGWDRKRIAARVDELLTLVGLDPGTYRGRLPKQLSGGQQQRVGVARALGADPEVMLMDEPFGAIDPLTRDTLQNEFLRIQSELGKTIVFVTHDIDEAVKMGDRIAIFNAGSGIEQYDTPQKILTEPATDFVSEFVGSGAAIKRLTLSRVGDVPVPDWPAIGQDTHRDERAAAVRAGAREFLPLLDADRRPLGWVPADASGEVLDRGLPIVTRIGPGDSLFAALDAMLAANSSAVVVVDDAGAYRGVLDLETILSTVHADAARPGAAPAPAPGTV</sequence>
<comment type="caution">
    <text evidence="7">The sequence shown here is derived from an EMBL/GenBank/DDBJ whole genome shotgun (WGS) entry which is preliminary data.</text>
</comment>
<evidence type="ECO:0000256" key="2">
    <source>
        <dbReference type="ARBA" id="ARBA00022448"/>
    </source>
</evidence>
<dbReference type="OrthoDB" id="9802264at2"/>
<dbReference type="PROSITE" id="PS00211">
    <property type="entry name" value="ABC_TRANSPORTER_1"/>
    <property type="match status" value="1"/>
</dbReference>
<evidence type="ECO:0000256" key="4">
    <source>
        <dbReference type="ARBA" id="ARBA00022840"/>
    </source>
</evidence>
<dbReference type="GO" id="GO:0015418">
    <property type="term" value="F:ABC-type quaternary ammonium compound transporting activity"/>
    <property type="evidence" value="ECO:0007669"/>
    <property type="project" value="UniProtKB-EC"/>
</dbReference>
<dbReference type="InterPro" id="IPR017871">
    <property type="entry name" value="ABC_transporter-like_CS"/>
</dbReference>
<dbReference type="InterPro" id="IPR003593">
    <property type="entry name" value="AAA+_ATPase"/>
</dbReference>
<evidence type="ECO:0000256" key="3">
    <source>
        <dbReference type="ARBA" id="ARBA00022741"/>
    </source>
</evidence>